<dbReference type="RefSeq" id="WP_068737440.1">
    <property type="nucleotide sequence ID" value="NZ_LVYV01000053.1"/>
</dbReference>
<evidence type="ECO:0000313" key="3">
    <source>
        <dbReference type="Proteomes" id="UP000076574"/>
    </source>
</evidence>
<dbReference type="PANTHER" id="PTHR37691">
    <property type="entry name" value="BLR3518 PROTEIN"/>
    <property type="match status" value="1"/>
</dbReference>
<gene>
    <name evidence="2" type="ORF">A4A58_14775</name>
</gene>
<comment type="caution">
    <text evidence="2">The sequence shown here is derived from an EMBL/GenBank/DDBJ whole genome shotgun (WGS) entry which is preliminary data.</text>
</comment>
<dbReference type="SUPFAM" id="SSF75169">
    <property type="entry name" value="DsrEFH-like"/>
    <property type="match status" value="1"/>
</dbReference>
<dbReference type="OrthoDB" id="5794490at2"/>
<feature type="chain" id="PRO_5007847651" evidence="1">
    <location>
        <begin position="26"/>
        <end position="150"/>
    </location>
</feature>
<protein>
    <submittedName>
        <fullName evidence="2">Uncharacterized protein</fullName>
    </submittedName>
</protein>
<sequence length="150" mass="15651">MNRRSLIWTALSSIGAGAFASRANAAATDATTPAKLKVVYHLADADRVNFALGNIQNHVDGVGGPDNVTIALVVLGPALKSFARASANPDITARVSKFTKAGLQLAACSNTMKAQDVTLDGLLPGFTIADRGGVVRIAELQSQGYLYIRP</sequence>
<dbReference type="AlphaFoldDB" id="A0A163XS68"/>
<dbReference type="STRING" id="943830.A4A58_14775"/>
<reference evidence="2 3" key="1">
    <citation type="submission" date="2016-03" db="EMBL/GenBank/DDBJ databases">
        <title>Microsymbionts genomes from the relict species Vavilovia formosa (Stev.) Fed.</title>
        <authorList>
            <person name="Kopat V."/>
            <person name="Chirak E."/>
            <person name="Kimeklis A."/>
            <person name="Andronov E."/>
        </authorList>
    </citation>
    <scope>NUCLEOTIDE SEQUENCE [LARGE SCALE GENOMIC DNA]</scope>
    <source>
        <strain evidence="2 3">Vaf07</strain>
    </source>
</reference>
<keyword evidence="3" id="KW-1185">Reference proteome</keyword>
<evidence type="ECO:0000256" key="1">
    <source>
        <dbReference type="SAM" id="SignalP"/>
    </source>
</evidence>
<keyword evidence="1" id="KW-0732">Signal</keyword>
<dbReference type="EMBL" id="LVYV01000053">
    <property type="protein sequence ID" value="KZD21290.1"/>
    <property type="molecule type" value="Genomic_DNA"/>
</dbReference>
<name>A0A163XS68_9BRAD</name>
<accession>A0A163XS68</accession>
<dbReference type="Proteomes" id="UP000076574">
    <property type="component" value="Unassembled WGS sequence"/>
</dbReference>
<dbReference type="PANTHER" id="PTHR37691:SF1">
    <property type="entry name" value="BLR3518 PROTEIN"/>
    <property type="match status" value="1"/>
</dbReference>
<dbReference type="InterPro" id="IPR027396">
    <property type="entry name" value="DsrEFH-like"/>
</dbReference>
<dbReference type="Gene3D" id="3.40.1260.10">
    <property type="entry name" value="DsrEFH-like"/>
    <property type="match status" value="1"/>
</dbReference>
<evidence type="ECO:0000313" key="2">
    <source>
        <dbReference type="EMBL" id="KZD21290.1"/>
    </source>
</evidence>
<feature type="signal peptide" evidence="1">
    <location>
        <begin position="1"/>
        <end position="25"/>
    </location>
</feature>
<proteinExistence type="predicted"/>
<organism evidence="2 3">
    <name type="scientific">Tardiphaga robiniae</name>
    <dbReference type="NCBI Taxonomy" id="943830"/>
    <lineage>
        <taxon>Bacteria</taxon>
        <taxon>Pseudomonadati</taxon>
        <taxon>Pseudomonadota</taxon>
        <taxon>Alphaproteobacteria</taxon>
        <taxon>Hyphomicrobiales</taxon>
        <taxon>Nitrobacteraceae</taxon>
        <taxon>Tardiphaga</taxon>
    </lineage>
</organism>